<name>A0AAE3KDH5_9GAMM</name>
<dbReference type="InterPro" id="IPR039425">
    <property type="entry name" value="RNA_pol_sigma-70-like"/>
</dbReference>
<dbReference type="InterPro" id="IPR007627">
    <property type="entry name" value="RNA_pol_sigma70_r2"/>
</dbReference>
<protein>
    <submittedName>
        <fullName evidence="7">RNA polymerase sigma-70 factor (ECF subfamily)</fullName>
    </submittedName>
</protein>
<dbReference type="InterPro" id="IPR013325">
    <property type="entry name" value="RNA_pol_sigma_r2"/>
</dbReference>
<dbReference type="Pfam" id="PF08281">
    <property type="entry name" value="Sigma70_r4_2"/>
    <property type="match status" value="1"/>
</dbReference>
<evidence type="ECO:0000256" key="4">
    <source>
        <dbReference type="ARBA" id="ARBA00023163"/>
    </source>
</evidence>
<dbReference type="SUPFAM" id="SSF88659">
    <property type="entry name" value="Sigma3 and sigma4 domains of RNA polymerase sigma factors"/>
    <property type="match status" value="1"/>
</dbReference>
<dbReference type="SUPFAM" id="SSF88946">
    <property type="entry name" value="Sigma2 domain of RNA polymerase sigma factors"/>
    <property type="match status" value="1"/>
</dbReference>
<dbReference type="InterPro" id="IPR013324">
    <property type="entry name" value="RNA_pol_sigma_r3/r4-like"/>
</dbReference>
<gene>
    <name evidence="7" type="ORF">J2T57_003467</name>
</gene>
<evidence type="ECO:0000256" key="1">
    <source>
        <dbReference type="ARBA" id="ARBA00010641"/>
    </source>
</evidence>
<comment type="caution">
    <text evidence="7">The sequence shown here is derived from an EMBL/GenBank/DDBJ whole genome shotgun (WGS) entry which is preliminary data.</text>
</comment>
<dbReference type="GO" id="GO:0006352">
    <property type="term" value="P:DNA-templated transcription initiation"/>
    <property type="evidence" value="ECO:0007669"/>
    <property type="project" value="InterPro"/>
</dbReference>
<dbReference type="Proteomes" id="UP001205843">
    <property type="component" value="Unassembled WGS sequence"/>
</dbReference>
<dbReference type="PANTHER" id="PTHR43133">
    <property type="entry name" value="RNA POLYMERASE ECF-TYPE SIGMA FACTO"/>
    <property type="match status" value="1"/>
</dbReference>
<accession>A0AAE3KDH5</accession>
<evidence type="ECO:0000259" key="5">
    <source>
        <dbReference type="Pfam" id="PF04542"/>
    </source>
</evidence>
<comment type="similarity">
    <text evidence="1">Belongs to the sigma-70 factor family. ECF subfamily.</text>
</comment>
<feature type="domain" description="RNA polymerase sigma-70 region 2" evidence="5">
    <location>
        <begin position="22"/>
        <end position="87"/>
    </location>
</feature>
<dbReference type="InterPro" id="IPR014284">
    <property type="entry name" value="RNA_pol_sigma-70_dom"/>
</dbReference>
<dbReference type="InterPro" id="IPR013249">
    <property type="entry name" value="RNA_pol_sigma70_r4_t2"/>
</dbReference>
<evidence type="ECO:0000259" key="6">
    <source>
        <dbReference type="Pfam" id="PF08281"/>
    </source>
</evidence>
<reference evidence="7" key="1">
    <citation type="submission" date="2022-03" db="EMBL/GenBank/DDBJ databases">
        <title>Genomic Encyclopedia of Type Strains, Phase III (KMG-III): the genomes of soil and plant-associated and newly described type strains.</title>
        <authorList>
            <person name="Whitman W."/>
        </authorList>
    </citation>
    <scope>NUCLEOTIDE SEQUENCE</scope>
    <source>
        <strain evidence="7">ANL 6-2</strain>
    </source>
</reference>
<dbReference type="NCBIfam" id="TIGR02937">
    <property type="entry name" value="sigma70-ECF"/>
    <property type="match status" value="1"/>
</dbReference>
<dbReference type="CDD" id="cd06171">
    <property type="entry name" value="Sigma70_r4"/>
    <property type="match status" value="1"/>
</dbReference>
<dbReference type="GO" id="GO:0016987">
    <property type="term" value="F:sigma factor activity"/>
    <property type="evidence" value="ECO:0007669"/>
    <property type="project" value="UniProtKB-KW"/>
</dbReference>
<keyword evidence="4" id="KW-0804">Transcription</keyword>
<sequence length="220" mass="25238">MRPTSEKNCERMRRRERFERVVTELMDRLYGTALRLTRNADEAEEIVAESVSRAWSALDSLEDLDRLDAWLFRILNTTFISAWRRKQTRNRVETPIDVPEAGMDDGDEKDFSLFEKLHQPFLLWWGSAEDVALNDLLREDLQQAIDDLPDAFRIVIVLVEIQGYTYQEVAELLEIPLGTVRSRLSRARGMLQRTLWQLAQEAGLSVASPDGGSSPSGGRQ</sequence>
<evidence type="ECO:0000256" key="2">
    <source>
        <dbReference type="ARBA" id="ARBA00023015"/>
    </source>
</evidence>
<dbReference type="Pfam" id="PF04542">
    <property type="entry name" value="Sigma70_r2"/>
    <property type="match status" value="1"/>
</dbReference>
<keyword evidence="8" id="KW-1185">Reference proteome</keyword>
<proteinExistence type="inferred from homology"/>
<feature type="domain" description="RNA polymerase sigma factor 70 region 4 type 2" evidence="6">
    <location>
        <begin position="139"/>
        <end position="189"/>
    </location>
</feature>
<keyword evidence="3" id="KW-0731">Sigma factor</keyword>
<keyword evidence="2" id="KW-0805">Transcription regulation</keyword>
<dbReference type="GO" id="GO:0003677">
    <property type="term" value="F:DNA binding"/>
    <property type="evidence" value="ECO:0007669"/>
    <property type="project" value="InterPro"/>
</dbReference>
<evidence type="ECO:0000313" key="8">
    <source>
        <dbReference type="Proteomes" id="UP001205843"/>
    </source>
</evidence>
<dbReference type="AlphaFoldDB" id="A0AAE3KDH5"/>
<organism evidence="7 8">
    <name type="scientific">Natronocella acetinitrilica</name>
    <dbReference type="NCBI Taxonomy" id="414046"/>
    <lineage>
        <taxon>Bacteria</taxon>
        <taxon>Pseudomonadati</taxon>
        <taxon>Pseudomonadota</taxon>
        <taxon>Gammaproteobacteria</taxon>
        <taxon>Chromatiales</taxon>
        <taxon>Ectothiorhodospiraceae</taxon>
        <taxon>Natronocella</taxon>
    </lineage>
</organism>
<dbReference type="InterPro" id="IPR036388">
    <property type="entry name" value="WH-like_DNA-bd_sf"/>
</dbReference>
<dbReference type="EMBL" id="JALJXV010000008">
    <property type="protein sequence ID" value="MCP1676308.1"/>
    <property type="molecule type" value="Genomic_DNA"/>
</dbReference>
<dbReference type="PANTHER" id="PTHR43133:SF59">
    <property type="entry name" value="ECF RNA POLYMERASE SIGMA FACTOR SIGR"/>
    <property type="match status" value="1"/>
</dbReference>
<dbReference type="Gene3D" id="1.10.10.10">
    <property type="entry name" value="Winged helix-like DNA-binding domain superfamily/Winged helix DNA-binding domain"/>
    <property type="match status" value="1"/>
</dbReference>
<evidence type="ECO:0000256" key="3">
    <source>
        <dbReference type="ARBA" id="ARBA00023082"/>
    </source>
</evidence>
<dbReference type="Gene3D" id="1.10.1740.10">
    <property type="match status" value="1"/>
</dbReference>
<evidence type="ECO:0000313" key="7">
    <source>
        <dbReference type="EMBL" id="MCP1676308.1"/>
    </source>
</evidence>